<dbReference type="InterPro" id="IPR029044">
    <property type="entry name" value="Nucleotide-diphossugar_trans"/>
</dbReference>
<evidence type="ECO:0000313" key="4">
    <source>
        <dbReference type="Proteomes" id="UP000195728"/>
    </source>
</evidence>
<dbReference type="PROSITE" id="PS50005">
    <property type="entry name" value="TPR"/>
    <property type="match status" value="1"/>
</dbReference>
<name>A0AB37YKT0_9BACI</name>
<feature type="repeat" description="TPR" evidence="1">
    <location>
        <begin position="405"/>
        <end position="438"/>
    </location>
</feature>
<feature type="domain" description="Glycosyltransferase 2-like" evidence="2">
    <location>
        <begin position="88"/>
        <end position="224"/>
    </location>
</feature>
<accession>A0AB37YKT0</accession>
<dbReference type="PANTHER" id="PTHR43630">
    <property type="entry name" value="POLY-BETA-1,6-N-ACETYL-D-GLUCOSAMINE SYNTHASE"/>
    <property type="match status" value="1"/>
</dbReference>
<dbReference type="Pfam" id="PF00535">
    <property type="entry name" value="Glycos_transf_2"/>
    <property type="match status" value="1"/>
</dbReference>
<dbReference type="PANTHER" id="PTHR43630:SF2">
    <property type="entry name" value="GLYCOSYLTRANSFERASE"/>
    <property type="match status" value="1"/>
</dbReference>
<dbReference type="Gene3D" id="3.90.550.10">
    <property type="entry name" value="Spore Coat Polysaccharide Biosynthesis Protein SpsA, Chain A"/>
    <property type="match status" value="1"/>
</dbReference>
<dbReference type="SUPFAM" id="SSF53448">
    <property type="entry name" value="Nucleotide-diphospho-sugar transferases"/>
    <property type="match status" value="1"/>
</dbReference>
<gene>
    <name evidence="3" type="ORF">BC10311_00681</name>
</gene>
<dbReference type="CDD" id="cd02511">
    <property type="entry name" value="Beta4Glucosyltransferase"/>
    <property type="match status" value="1"/>
</dbReference>
<dbReference type="InterPro" id="IPR001173">
    <property type="entry name" value="Glyco_trans_2-like"/>
</dbReference>
<sequence>MNNNSLKYNIEFFKFSLDRLKRMNIVNDDVLNTVIKRISLLDHICKCSDEITNYIYNLDFKQMVQNLSDTDFLDIVTTNLDSHDIKISVNIMTFNEERCIARCIESIKYLADEIIVLDSGSTDKTRDIIMESFPEVTLRTIQWKDDFSFGRNTLVDYSSGDWIIQIDADEFLLENQVDLKEFLQVFYDFPISPLVISPKIINHDNTELEYTKRILKKKDQLQFFGLIHEELRYDIKKKGQDLFHITTDFVIHHDGYTSEIIETKQKLNRNIKLQEKMIQIEPDNIRWYYFLAREKKFGGYGDKEVIDIISNGMKYHNYDNNPEQYHLYSLLLLAQMYNENNNFDKLDIVINKLISLYPYCLDGWYYKLVNEMSSNLSQRYYFVEDCLNHIKSIDFPYSTINAKGDHVYRILGMTYLQIGNYQKAFRLFSAIEDKHINNELSHHLNILKENIEIFLIKNKKG</sequence>
<evidence type="ECO:0000256" key="1">
    <source>
        <dbReference type="PROSITE-ProRule" id="PRU00339"/>
    </source>
</evidence>
<evidence type="ECO:0000313" key="3">
    <source>
        <dbReference type="EMBL" id="SCB90757.1"/>
    </source>
</evidence>
<organism evidence="3 4">
    <name type="scientific">Bacillus wiedmannii</name>
    <dbReference type="NCBI Taxonomy" id="1890302"/>
    <lineage>
        <taxon>Bacteria</taxon>
        <taxon>Bacillati</taxon>
        <taxon>Bacillota</taxon>
        <taxon>Bacilli</taxon>
        <taxon>Bacillales</taxon>
        <taxon>Bacillaceae</taxon>
        <taxon>Bacillus</taxon>
        <taxon>Bacillus cereus group</taxon>
    </lineage>
</organism>
<protein>
    <recommendedName>
        <fullName evidence="2">Glycosyltransferase 2-like domain-containing protein</fullName>
    </recommendedName>
</protein>
<dbReference type="InterPro" id="IPR019734">
    <property type="entry name" value="TPR_rpt"/>
</dbReference>
<proteinExistence type="predicted"/>
<dbReference type="EMBL" id="FMBG01000010">
    <property type="protein sequence ID" value="SCB90757.1"/>
    <property type="molecule type" value="Genomic_DNA"/>
</dbReference>
<keyword evidence="1" id="KW-0802">TPR repeat</keyword>
<comment type="caution">
    <text evidence="3">The sequence shown here is derived from an EMBL/GenBank/DDBJ whole genome shotgun (WGS) entry which is preliminary data.</text>
</comment>
<dbReference type="Proteomes" id="UP000195728">
    <property type="component" value="Unassembled WGS sequence"/>
</dbReference>
<reference evidence="3 4" key="1">
    <citation type="submission" date="2016-08" db="EMBL/GenBank/DDBJ databases">
        <authorList>
            <person name="Loux V."/>
            <person name="Rue O."/>
        </authorList>
    </citation>
    <scope>NUCLEOTIDE SEQUENCE [LARGE SCALE GENOMIC DNA]</scope>
    <source>
        <strain evidence="3 4">WSBC_10311</strain>
    </source>
</reference>
<evidence type="ECO:0000259" key="2">
    <source>
        <dbReference type="Pfam" id="PF00535"/>
    </source>
</evidence>
<dbReference type="AlphaFoldDB" id="A0AB37YKT0"/>
<dbReference type="RefSeq" id="WP_088106829.1">
    <property type="nucleotide sequence ID" value="NZ_FMBG01000010.1"/>
</dbReference>